<dbReference type="InterPro" id="IPR018488">
    <property type="entry name" value="cNMP-bd_CS"/>
</dbReference>
<dbReference type="SUPFAM" id="SSF51206">
    <property type="entry name" value="cAMP-binding domain-like"/>
    <property type="match status" value="2"/>
</dbReference>
<evidence type="ECO:0000313" key="12">
    <source>
        <dbReference type="Proteomes" id="UP000009022"/>
    </source>
</evidence>
<sequence length="443" mass="49735">MDKSRFCSTDMSVQCVRQTDSVEFTPKARPHRRFRRFNSEDIFSDMLSRSYDPDQFNNVIDARHKFISAENTPQGASTPTAQETHNKERRRSMPARPALLKGFNFGGLHETLEAIRNKSSPRRLSHDTTPIHIGDAEPSRVSVSGLKSPALEELPDGVFDFVDAMPFLIEATREFKEKVVAAVEPRFVKKKEMIIKKGDLGKAIFFVARGSVEVISDDGEVIYAELAEGSFFGEIAIMFDMPRTCSVRASTNCIILAITRDKFRSLLEEDPKLKDVVMTEARSRLLKFKSHLTKESENFGGEFEIPSIAESLKNIPLFENCDQKFLYQLALHIKPRLVQAGEIIISKGEIGREMFFLVRGMVKILDSETVALDVQASDNSNVDKILEAGAFFGEVALLYKVPRTSSVQALTSCDLLSVSKELFDTVLIEHPELGEQIQQAVCL</sequence>
<dbReference type="Proteomes" id="UP000009022">
    <property type="component" value="Unassembled WGS sequence"/>
</dbReference>
<dbReference type="PhylomeDB" id="B3RV15"/>
<dbReference type="HOGENOM" id="CLU_618702_0_0_1"/>
<feature type="compositionally biased region" description="Polar residues" evidence="9">
    <location>
        <begin position="69"/>
        <end position="83"/>
    </location>
</feature>
<feature type="region of interest" description="Disordered" evidence="9">
    <location>
        <begin position="69"/>
        <end position="95"/>
    </location>
</feature>
<keyword evidence="4" id="KW-1133">Transmembrane helix</keyword>
<keyword evidence="2" id="KW-0813">Transport</keyword>
<keyword evidence="3" id="KW-0812">Transmembrane</keyword>
<dbReference type="InterPro" id="IPR014710">
    <property type="entry name" value="RmlC-like_jellyroll"/>
</dbReference>
<name>B3RV15_TRIAD</name>
<evidence type="ECO:0000313" key="11">
    <source>
        <dbReference type="EMBL" id="EDV25418.1"/>
    </source>
</evidence>
<keyword evidence="7" id="KW-1071">Ligand-gated ion channel</keyword>
<evidence type="ECO:0000256" key="4">
    <source>
        <dbReference type="ARBA" id="ARBA00022989"/>
    </source>
</evidence>
<evidence type="ECO:0000256" key="1">
    <source>
        <dbReference type="ARBA" id="ARBA00004141"/>
    </source>
</evidence>
<dbReference type="Gene3D" id="2.60.120.10">
    <property type="entry name" value="Jelly Rolls"/>
    <property type="match status" value="2"/>
</dbReference>
<keyword evidence="8" id="KW-0407">Ion channel</keyword>
<evidence type="ECO:0000256" key="7">
    <source>
        <dbReference type="ARBA" id="ARBA00023286"/>
    </source>
</evidence>
<gene>
    <name evidence="11" type="ORF">TRIADDRAFT_55492</name>
</gene>
<dbReference type="CTD" id="6752664"/>
<evidence type="ECO:0000256" key="5">
    <source>
        <dbReference type="ARBA" id="ARBA00023065"/>
    </source>
</evidence>
<dbReference type="InterPro" id="IPR050866">
    <property type="entry name" value="CNG_cation_channel"/>
</dbReference>
<dbReference type="STRING" id="10228.B3RV15"/>
<evidence type="ECO:0000259" key="10">
    <source>
        <dbReference type="PROSITE" id="PS50042"/>
    </source>
</evidence>
<feature type="domain" description="Cyclic nucleotide-binding" evidence="10">
    <location>
        <begin position="317"/>
        <end position="427"/>
    </location>
</feature>
<dbReference type="GO" id="GO:0016020">
    <property type="term" value="C:membrane"/>
    <property type="evidence" value="ECO:0007669"/>
    <property type="project" value="UniProtKB-SubCell"/>
</dbReference>
<accession>B3RV15</accession>
<evidence type="ECO:0000256" key="3">
    <source>
        <dbReference type="ARBA" id="ARBA00022692"/>
    </source>
</evidence>
<dbReference type="GO" id="GO:0005221">
    <property type="term" value="F:intracellularly cyclic nucleotide-activated monoatomic cation channel activity"/>
    <property type="evidence" value="ECO:0007669"/>
    <property type="project" value="InterPro"/>
</dbReference>
<keyword evidence="12" id="KW-1185">Reference proteome</keyword>
<dbReference type="PANTHER" id="PTHR45638">
    <property type="entry name" value="CYCLIC NUCLEOTIDE-GATED CATION CHANNEL SUBUNIT A"/>
    <property type="match status" value="1"/>
</dbReference>
<dbReference type="InterPro" id="IPR018490">
    <property type="entry name" value="cNMP-bd_dom_sf"/>
</dbReference>
<evidence type="ECO:0000256" key="2">
    <source>
        <dbReference type="ARBA" id="ARBA00022448"/>
    </source>
</evidence>
<dbReference type="PROSITE" id="PS50042">
    <property type="entry name" value="CNMP_BINDING_3"/>
    <property type="match status" value="2"/>
</dbReference>
<dbReference type="PANTHER" id="PTHR45638:SF24">
    <property type="entry name" value="CYCLIC NUCLEOTIDE-BINDING DOMAIN PROTEIN (AFU_ORTHOLOGUE AFUA_2G03170)"/>
    <property type="match status" value="1"/>
</dbReference>
<dbReference type="CDD" id="cd00038">
    <property type="entry name" value="CAP_ED"/>
    <property type="match status" value="2"/>
</dbReference>
<dbReference type="eggNOG" id="KOG1113">
    <property type="taxonomic scope" value="Eukaryota"/>
</dbReference>
<dbReference type="KEGG" id="tad:TRIADDRAFT_55492"/>
<dbReference type="GeneID" id="6752664"/>
<feature type="domain" description="Cyclic nucleotide-binding" evidence="10">
    <location>
        <begin position="167"/>
        <end position="284"/>
    </location>
</feature>
<dbReference type="RefSeq" id="XP_002111451.1">
    <property type="nucleotide sequence ID" value="XM_002111415.1"/>
</dbReference>
<dbReference type="EMBL" id="DS985244">
    <property type="protein sequence ID" value="EDV25418.1"/>
    <property type="molecule type" value="Genomic_DNA"/>
</dbReference>
<dbReference type="AlphaFoldDB" id="B3RV15"/>
<keyword evidence="5" id="KW-0406">Ion transport</keyword>
<dbReference type="InterPro" id="IPR000595">
    <property type="entry name" value="cNMP-bd_dom"/>
</dbReference>
<dbReference type="Pfam" id="PF00027">
    <property type="entry name" value="cNMP_binding"/>
    <property type="match status" value="2"/>
</dbReference>
<evidence type="ECO:0000256" key="8">
    <source>
        <dbReference type="ARBA" id="ARBA00023303"/>
    </source>
</evidence>
<dbReference type="SMART" id="SM00100">
    <property type="entry name" value="cNMP"/>
    <property type="match status" value="2"/>
</dbReference>
<comment type="subcellular location">
    <subcellularLocation>
        <location evidence="1">Membrane</location>
        <topology evidence="1">Multi-pass membrane protein</topology>
    </subcellularLocation>
</comment>
<dbReference type="InParanoid" id="B3RV15"/>
<protein>
    <recommendedName>
        <fullName evidence="10">Cyclic nucleotide-binding domain-containing protein</fullName>
    </recommendedName>
</protein>
<evidence type="ECO:0000256" key="9">
    <source>
        <dbReference type="SAM" id="MobiDB-lite"/>
    </source>
</evidence>
<dbReference type="OrthoDB" id="421226at2759"/>
<keyword evidence="6" id="KW-0472">Membrane</keyword>
<evidence type="ECO:0000256" key="6">
    <source>
        <dbReference type="ARBA" id="ARBA00023136"/>
    </source>
</evidence>
<proteinExistence type="predicted"/>
<dbReference type="PROSITE" id="PS00888">
    <property type="entry name" value="CNMP_BINDING_1"/>
    <property type="match status" value="2"/>
</dbReference>
<reference evidence="11 12" key="1">
    <citation type="journal article" date="2008" name="Nature">
        <title>The Trichoplax genome and the nature of placozoans.</title>
        <authorList>
            <person name="Srivastava M."/>
            <person name="Begovic E."/>
            <person name="Chapman J."/>
            <person name="Putnam N.H."/>
            <person name="Hellsten U."/>
            <person name="Kawashima T."/>
            <person name="Kuo A."/>
            <person name="Mitros T."/>
            <person name="Salamov A."/>
            <person name="Carpenter M.L."/>
            <person name="Signorovitch A.Y."/>
            <person name="Moreno M.A."/>
            <person name="Kamm K."/>
            <person name="Grimwood J."/>
            <person name="Schmutz J."/>
            <person name="Shapiro H."/>
            <person name="Grigoriev I.V."/>
            <person name="Buss L.W."/>
            <person name="Schierwater B."/>
            <person name="Dellaporta S.L."/>
            <person name="Rokhsar D.S."/>
        </authorList>
    </citation>
    <scope>NUCLEOTIDE SEQUENCE [LARGE SCALE GENOMIC DNA]</scope>
    <source>
        <strain evidence="11 12">Grell-BS-1999</strain>
    </source>
</reference>
<organism evidence="11 12">
    <name type="scientific">Trichoplax adhaerens</name>
    <name type="common">Trichoplax reptans</name>
    <dbReference type="NCBI Taxonomy" id="10228"/>
    <lineage>
        <taxon>Eukaryota</taxon>
        <taxon>Metazoa</taxon>
        <taxon>Placozoa</taxon>
        <taxon>Uniplacotomia</taxon>
        <taxon>Trichoplacea</taxon>
        <taxon>Trichoplacidae</taxon>
        <taxon>Trichoplax</taxon>
    </lineage>
</organism>